<dbReference type="EMBL" id="BMXI01000001">
    <property type="protein sequence ID" value="GHC41919.1"/>
    <property type="molecule type" value="Genomic_DNA"/>
</dbReference>
<dbReference type="Proteomes" id="UP000644507">
    <property type="component" value="Unassembled WGS sequence"/>
</dbReference>
<organism evidence="1 2">
    <name type="scientific">Roseibacillus persicicus</name>
    <dbReference type="NCBI Taxonomy" id="454148"/>
    <lineage>
        <taxon>Bacteria</taxon>
        <taxon>Pseudomonadati</taxon>
        <taxon>Verrucomicrobiota</taxon>
        <taxon>Verrucomicrobiia</taxon>
        <taxon>Verrucomicrobiales</taxon>
        <taxon>Verrucomicrobiaceae</taxon>
        <taxon>Roseibacillus</taxon>
    </lineage>
</organism>
<evidence type="ECO:0000313" key="1">
    <source>
        <dbReference type="EMBL" id="GHC41919.1"/>
    </source>
</evidence>
<reference evidence="1" key="1">
    <citation type="journal article" date="2014" name="Int. J. Syst. Evol. Microbiol.">
        <title>Complete genome sequence of Corynebacterium casei LMG S-19264T (=DSM 44701T), isolated from a smear-ripened cheese.</title>
        <authorList>
            <consortium name="US DOE Joint Genome Institute (JGI-PGF)"/>
            <person name="Walter F."/>
            <person name="Albersmeier A."/>
            <person name="Kalinowski J."/>
            <person name="Ruckert C."/>
        </authorList>
    </citation>
    <scope>NUCLEOTIDE SEQUENCE</scope>
    <source>
        <strain evidence="1">KCTC 12988</strain>
    </source>
</reference>
<gene>
    <name evidence="1" type="ORF">GCM10007100_03540</name>
</gene>
<sequence length="87" mass="9520">MRQANLKAGDAFIHQTHALHQVKKVIAGVRQAAVLRTQSIVSDDGIRQGLFDLLPAASSLEKPGVKGQEPLLQEKAHQNLTRNFAQL</sequence>
<dbReference type="AlphaFoldDB" id="A0A918TCF0"/>
<keyword evidence="2" id="KW-1185">Reference proteome</keyword>
<reference evidence="1" key="2">
    <citation type="submission" date="2020-09" db="EMBL/GenBank/DDBJ databases">
        <authorList>
            <person name="Sun Q."/>
            <person name="Kim S."/>
        </authorList>
    </citation>
    <scope>NUCLEOTIDE SEQUENCE</scope>
    <source>
        <strain evidence="1">KCTC 12988</strain>
    </source>
</reference>
<protein>
    <submittedName>
        <fullName evidence="1">Uncharacterized protein</fullName>
    </submittedName>
</protein>
<dbReference type="RefSeq" id="WP_189566789.1">
    <property type="nucleotide sequence ID" value="NZ_BMXI01000001.1"/>
</dbReference>
<evidence type="ECO:0000313" key="2">
    <source>
        <dbReference type="Proteomes" id="UP000644507"/>
    </source>
</evidence>
<comment type="caution">
    <text evidence="1">The sequence shown here is derived from an EMBL/GenBank/DDBJ whole genome shotgun (WGS) entry which is preliminary data.</text>
</comment>
<name>A0A918TCF0_9BACT</name>
<proteinExistence type="predicted"/>
<accession>A0A918TCF0</accession>